<dbReference type="InterPro" id="IPR036398">
    <property type="entry name" value="CA_dom_sf"/>
</dbReference>
<dbReference type="Gene3D" id="3.10.200.10">
    <property type="entry name" value="Alpha carbonic anhydrase"/>
    <property type="match status" value="1"/>
</dbReference>
<dbReference type="SUPFAM" id="SSF51069">
    <property type="entry name" value="Carbonic anhydrase"/>
    <property type="match status" value="1"/>
</dbReference>
<reference evidence="2" key="1">
    <citation type="journal article" date="2020" name="Nature">
        <title>Giant virus diversity and host interactions through global metagenomics.</title>
        <authorList>
            <person name="Schulz F."/>
            <person name="Roux S."/>
            <person name="Paez-Espino D."/>
            <person name="Jungbluth S."/>
            <person name="Walsh D.A."/>
            <person name="Denef V.J."/>
            <person name="McMahon K.D."/>
            <person name="Konstantinidis K.T."/>
            <person name="Eloe-Fadrosh E.A."/>
            <person name="Kyrpides N.C."/>
            <person name="Woyke T."/>
        </authorList>
    </citation>
    <scope>NUCLEOTIDE SEQUENCE</scope>
    <source>
        <strain evidence="2">GVMAG-M-3300027708-39</strain>
    </source>
</reference>
<keyword evidence="1" id="KW-1133">Transmembrane helix</keyword>
<proteinExistence type="predicted"/>
<evidence type="ECO:0000313" key="2">
    <source>
        <dbReference type="EMBL" id="QHU04183.1"/>
    </source>
</evidence>
<keyword evidence="1" id="KW-0472">Membrane</keyword>
<keyword evidence="1" id="KW-0812">Transmembrane</keyword>
<evidence type="ECO:0000256" key="1">
    <source>
        <dbReference type="SAM" id="Phobius"/>
    </source>
</evidence>
<organism evidence="2">
    <name type="scientific">viral metagenome</name>
    <dbReference type="NCBI Taxonomy" id="1070528"/>
    <lineage>
        <taxon>unclassified sequences</taxon>
        <taxon>metagenomes</taxon>
        <taxon>organismal metagenomes</taxon>
    </lineage>
</organism>
<evidence type="ECO:0008006" key="3">
    <source>
        <dbReference type="Google" id="ProtNLM"/>
    </source>
</evidence>
<feature type="transmembrane region" description="Helical" evidence="1">
    <location>
        <begin position="264"/>
        <end position="288"/>
    </location>
</feature>
<dbReference type="AlphaFoldDB" id="A0A6C0JFK8"/>
<dbReference type="EMBL" id="MN740394">
    <property type="protein sequence ID" value="QHU04183.1"/>
    <property type="molecule type" value="Genomic_DNA"/>
</dbReference>
<protein>
    <recommendedName>
        <fullName evidence="3">Alpha-carbonic anhydrase domain-containing protein</fullName>
    </recommendedName>
</protein>
<sequence length="311" mass="33804">MTTPNLNSNTNPTINISPQNIYGNCDLKCSYNYKYNQSNSVATNNGVFISLSYDKGTTNPVIYNTQNYYVTKINMYSPSLHNFNGKSVNAELVIEHSPEMGGDLLHVCIPIIESTNSSDASNILTEIIQSVANNAPTINETTNLNLSDFNLNTMVPSKKSFFAYTGTQGLIGQVIVFGITNAIPLNQRILTNLSKIIKPYPITVSGGNVFFNSKGPNSVQINGNNGIYISCQPTGSSEEETNVTYNNSSNTNYNLASISNNPTIVAVFQVIIGCIVFILVFMGLNYAYNYAISGSSSSVKFPRLPTIASLK</sequence>
<accession>A0A6C0JFK8</accession>
<name>A0A6C0JFK8_9ZZZZ</name>